<name>A0A927ZNE3_SELRU</name>
<dbReference type="RefSeq" id="WP_303668464.1">
    <property type="nucleotide sequence ID" value="NZ_SVCA01000002.1"/>
</dbReference>
<gene>
    <name evidence="2" type="ORF">E7203_02850</name>
</gene>
<dbReference type="Proteomes" id="UP000772151">
    <property type="component" value="Unassembled WGS sequence"/>
</dbReference>
<dbReference type="SUPFAM" id="SSF82171">
    <property type="entry name" value="DPP6 N-terminal domain-like"/>
    <property type="match status" value="1"/>
</dbReference>
<organism evidence="2 3">
    <name type="scientific">Selenomonas ruminantium</name>
    <dbReference type="NCBI Taxonomy" id="971"/>
    <lineage>
        <taxon>Bacteria</taxon>
        <taxon>Bacillati</taxon>
        <taxon>Bacillota</taxon>
        <taxon>Negativicutes</taxon>
        <taxon>Selenomonadales</taxon>
        <taxon>Selenomonadaceae</taxon>
        <taxon>Selenomonas</taxon>
    </lineage>
</organism>
<dbReference type="EMBL" id="SVCA01000002">
    <property type="protein sequence ID" value="MBE6084402.1"/>
    <property type="molecule type" value="Genomic_DNA"/>
</dbReference>
<proteinExistence type="predicted"/>
<evidence type="ECO:0000313" key="2">
    <source>
        <dbReference type="EMBL" id="MBE6084402.1"/>
    </source>
</evidence>
<accession>A0A927ZNE3</accession>
<sequence length="638" mass="73938">MNKLTYVRGGGTLLLAVCVFSLLTICIYNIRYDKLKSVDGLNDKQIYAAAVSPNGRHIIQSVVTHQGGVELYKDGERFTNNLYGLEYSPIIGDNGDVAYLMVDKSYASSKLLYNNDKIFEKNTLCGNLRLLKSHILGDMLIFSSFDKKKEVVTLYKYRRILFTGKLEPICSFEKSVIEDIRVLPDNHIAALVEDYSDGRRWKLFDIDISKNEVHLQLEGKERLFFTNDDKSELVVDKVDLESSVNSAYLFNSWYYLYRYHIREPFSYGNDFAGMLSWIESYRVDGLLNLYKKTNDDELTEKLRLIAGNILNARNKNIGMPQDKYNQDFLWSSRKYSLHDEPLCLMVNQCVIMDALLRVANSGILKEDMELEIRDNAERMFQYYEEYYDGRGHYHFPKGSPFWADGVQLPWNQQNVMTNVCLELWIASGDDKYLQRAKALMMAFLSEVKNHESKVYWNYWPDGFYKGWNKDENISVNTPEYKASSIDDRAEDISHAAINADTMVRFSEVFNPNDSSWKNKIEENMNEWCKDNGFTATISGEKEASMLNVPSGKWAKFYNPKLSHYVCLGPQNVGVDYNLMSYCAISSEYYQRGKSYSPLRLEKYAYRGDGKWCLKNKIELSESQIKDYVKSSYSNCDIE</sequence>
<reference evidence="2" key="1">
    <citation type="submission" date="2019-04" db="EMBL/GenBank/DDBJ databases">
        <title>Evolution of Biomass-Degrading Anaerobic Consortia Revealed by Metagenomics.</title>
        <authorList>
            <person name="Peng X."/>
        </authorList>
    </citation>
    <scope>NUCLEOTIDE SEQUENCE</scope>
    <source>
        <strain evidence="2">SIG242</strain>
    </source>
</reference>
<keyword evidence="1" id="KW-0472">Membrane</keyword>
<keyword evidence="1" id="KW-1133">Transmembrane helix</keyword>
<dbReference type="AlphaFoldDB" id="A0A927ZNE3"/>
<keyword evidence="1" id="KW-0812">Transmembrane</keyword>
<evidence type="ECO:0000313" key="3">
    <source>
        <dbReference type="Proteomes" id="UP000772151"/>
    </source>
</evidence>
<evidence type="ECO:0000256" key="1">
    <source>
        <dbReference type="SAM" id="Phobius"/>
    </source>
</evidence>
<protein>
    <submittedName>
        <fullName evidence="2">Uncharacterized protein</fullName>
    </submittedName>
</protein>
<feature type="transmembrane region" description="Helical" evidence="1">
    <location>
        <begin position="12"/>
        <end position="30"/>
    </location>
</feature>
<comment type="caution">
    <text evidence="2">The sequence shown here is derived from an EMBL/GenBank/DDBJ whole genome shotgun (WGS) entry which is preliminary data.</text>
</comment>